<sequence length="169" mass="19057">MSTLKIISHSFPASLERELLGKGGRLQIAANSYVTTDIDATNNNGKISLIFAHAAGFHKELWNPIIKILHERRYKWNGGDMWTLDCSNHGDSAMLNQDILPDSYILQLIDEAKIQNPIIGIGHSLGEIIRPGTFMGIFTIEPLIMPNNALNLGAQEMEVKRRHDRWQNR</sequence>
<dbReference type="Proteomes" id="UP000789396">
    <property type="component" value="Unassembled WGS sequence"/>
</dbReference>
<reference evidence="1" key="1">
    <citation type="submission" date="2021-06" db="EMBL/GenBank/DDBJ databases">
        <authorList>
            <person name="Kallberg Y."/>
            <person name="Tangrot J."/>
            <person name="Rosling A."/>
        </authorList>
    </citation>
    <scope>NUCLEOTIDE SEQUENCE</scope>
    <source>
        <strain evidence="1">IN212</strain>
    </source>
</reference>
<proteinExistence type="predicted"/>
<evidence type="ECO:0000313" key="1">
    <source>
        <dbReference type="EMBL" id="CAG8454286.1"/>
    </source>
</evidence>
<dbReference type="SUPFAM" id="SSF53474">
    <property type="entry name" value="alpha/beta-Hydrolases"/>
    <property type="match status" value="1"/>
</dbReference>
<dbReference type="Gene3D" id="3.40.50.1820">
    <property type="entry name" value="alpha/beta hydrolase"/>
    <property type="match status" value="1"/>
</dbReference>
<protein>
    <submittedName>
        <fullName evidence="1">17353_t:CDS:1</fullName>
    </submittedName>
</protein>
<dbReference type="AlphaFoldDB" id="A0A9N8VMA4"/>
<name>A0A9N8VMA4_9GLOM</name>
<organism evidence="1 2">
    <name type="scientific">Racocetra fulgida</name>
    <dbReference type="NCBI Taxonomy" id="60492"/>
    <lineage>
        <taxon>Eukaryota</taxon>
        <taxon>Fungi</taxon>
        <taxon>Fungi incertae sedis</taxon>
        <taxon>Mucoromycota</taxon>
        <taxon>Glomeromycotina</taxon>
        <taxon>Glomeromycetes</taxon>
        <taxon>Diversisporales</taxon>
        <taxon>Gigasporaceae</taxon>
        <taxon>Racocetra</taxon>
    </lineage>
</organism>
<dbReference type="OrthoDB" id="94039at2759"/>
<dbReference type="EMBL" id="CAJVPZ010000129">
    <property type="protein sequence ID" value="CAG8454286.1"/>
    <property type="molecule type" value="Genomic_DNA"/>
</dbReference>
<gene>
    <name evidence="1" type="ORF">RFULGI_LOCUS389</name>
</gene>
<dbReference type="InterPro" id="IPR029058">
    <property type="entry name" value="AB_hydrolase_fold"/>
</dbReference>
<keyword evidence="2" id="KW-1185">Reference proteome</keyword>
<accession>A0A9N8VMA4</accession>
<comment type="caution">
    <text evidence="1">The sequence shown here is derived from an EMBL/GenBank/DDBJ whole genome shotgun (WGS) entry which is preliminary data.</text>
</comment>
<evidence type="ECO:0000313" key="2">
    <source>
        <dbReference type="Proteomes" id="UP000789396"/>
    </source>
</evidence>